<protein>
    <recommendedName>
        <fullName evidence="1">Methyltransferase type 11 domain-containing protein</fullName>
    </recommendedName>
</protein>
<evidence type="ECO:0000313" key="3">
    <source>
        <dbReference type="Proteomes" id="UP001143463"/>
    </source>
</evidence>
<dbReference type="InterPro" id="IPR013216">
    <property type="entry name" value="Methyltransf_11"/>
</dbReference>
<feature type="domain" description="Methyltransferase type 11" evidence="1">
    <location>
        <begin position="35"/>
        <end position="85"/>
    </location>
</feature>
<gene>
    <name evidence="2" type="ORF">GCM10017577_35260</name>
</gene>
<comment type="caution">
    <text evidence="2">The sequence shown here is derived from an EMBL/GenBank/DDBJ whole genome shotgun (WGS) entry which is preliminary data.</text>
</comment>
<dbReference type="Proteomes" id="UP001143463">
    <property type="component" value="Unassembled WGS sequence"/>
</dbReference>
<reference evidence="2" key="1">
    <citation type="journal article" date="2014" name="Int. J. Syst. Evol. Microbiol.">
        <title>Complete genome sequence of Corynebacterium casei LMG S-19264T (=DSM 44701T), isolated from a smear-ripened cheese.</title>
        <authorList>
            <consortium name="US DOE Joint Genome Institute (JGI-PGF)"/>
            <person name="Walter F."/>
            <person name="Albersmeier A."/>
            <person name="Kalinowski J."/>
            <person name="Ruckert C."/>
        </authorList>
    </citation>
    <scope>NUCLEOTIDE SEQUENCE</scope>
    <source>
        <strain evidence="2">VKM Ac-1069</strain>
    </source>
</reference>
<proteinExistence type="predicted"/>
<dbReference type="SUPFAM" id="SSF53335">
    <property type="entry name" value="S-adenosyl-L-methionine-dependent methyltransferases"/>
    <property type="match status" value="1"/>
</dbReference>
<keyword evidence="3" id="KW-1185">Reference proteome</keyword>
<dbReference type="RefSeq" id="WP_037045673.1">
    <property type="nucleotide sequence ID" value="NZ_BAAAUZ010000077.1"/>
</dbReference>
<reference evidence="2" key="2">
    <citation type="submission" date="2023-01" db="EMBL/GenBank/DDBJ databases">
        <authorList>
            <person name="Sun Q."/>
            <person name="Evtushenko L."/>
        </authorList>
    </citation>
    <scope>NUCLEOTIDE SEQUENCE</scope>
    <source>
        <strain evidence="2">VKM Ac-1069</strain>
    </source>
</reference>
<accession>A0A9W6NWH1</accession>
<dbReference type="AlphaFoldDB" id="A0A9W6NWH1"/>
<evidence type="ECO:0000259" key="1">
    <source>
        <dbReference type="Pfam" id="PF08241"/>
    </source>
</evidence>
<organism evidence="2 3">
    <name type="scientific">Pseudonocardia halophobica</name>
    <dbReference type="NCBI Taxonomy" id="29401"/>
    <lineage>
        <taxon>Bacteria</taxon>
        <taxon>Bacillati</taxon>
        <taxon>Actinomycetota</taxon>
        <taxon>Actinomycetes</taxon>
        <taxon>Pseudonocardiales</taxon>
        <taxon>Pseudonocardiaceae</taxon>
        <taxon>Pseudonocardia</taxon>
    </lineage>
</organism>
<dbReference type="InterPro" id="IPR029063">
    <property type="entry name" value="SAM-dependent_MTases_sf"/>
</dbReference>
<name>A0A9W6NWH1_9PSEU</name>
<dbReference type="Gene3D" id="3.40.50.150">
    <property type="entry name" value="Vaccinia Virus protein VP39"/>
    <property type="match status" value="1"/>
</dbReference>
<evidence type="ECO:0000313" key="2">
    <source>
        <dbReference type="EMBL" id="GLL12385.1"/>
    </source>
</evidence>
<dbReference type="EMBL" id="BSFQ01000013">
    <property type="protein sequence ID" value="GLL12385.1"/>
    <property type="molecule type" value="Genomic_DNA"/>
</dbReference>
<dbReference type="Pfam" id="PF08241">
    <property type="entry name" value="Methyltransf_11"/>
    <property type="match status" value="1"/>
</dbReference>
<sequence>MTDIPGLTEWVDAALPTTGRTVSITSHDPGAVAVADARASPGALPLGDAAADCVVLDRVLPALERPDALLAEVRRVLRPAGSVVVVVPAPGRSLGELRRGVRPGLLGPGWVCPTAVHHPGWLLAAADFAVLGDVRAVFRAPAELAPLVAAGAWPEPDGPRRQAVERRVARLAASGGTVPVGFRRLVGRR</sequence>
<dbReference type="GO" id="GO:0008757">
    <property type="term" value="F:S-adenosylmethionine-dependent methyltransferase activity"/>
    <property type="evidence" value="ECO:0007669"/>
    <property type="project" value="InterPro"/>
</dbReference>